<dbReference type="SUPFAM" id="SSF55298">
    <property type="entry name" value="YjgF-like"/>
    <property type="match status" value="1"/>
</dbReference>
<dbReference type="Proteomes" id="UP000609531">
    <property type="component" value="Unassembled WGS sequence"/>
</dbReference>
<sequence>MSPAASSGVLERLTALGLSLPVPPTPRGAFKLFSRAGNLVFLAGQICERDGEVPYTGRLGEDIDLDVARKAAELCALNLLASLNEACEGDLDRVVACHRLGGFVYAVPGYAFVPKVVDGASELIHALFGEAGRHARTAVGVATLPAGATVEVEGIFEIA</sequence>
<name>A0A934IKN7_9HYPH</name>
<dbReference type="PANTHER" id="PTHR43760">
    <property type="entry name" value="ENDORIBONUCLEASE-RELATED"/>
    <property type="match status" value="1"/>
</dbReference>
<keyword evidence="3" id="KW-1185">Reference proteome</keyword>
<comment type="caution">
    <text evidence="2">The sequence shown here is derived from an EMBL/GenBank/DDBJ whole genome shotgun (WGS) entry which is preliminary data.</text>
</comment>
<dbReference type="PANTHER" id="PTHR43760:SF1">
    <property type="entry name" value="ENDORIBONUCLEASE L-PSP_CHORISMATE MUTASE-LIKE DOMAIN-CONTAINING PROTEIN"/>
    <property type="match status" value="1"/>
</dbReference>
<gene>
    <name evidence="2" type="ORF">JCR33_21365</name>
</gene>
<organism evidence="2 3">
    <name type="scientific">Acuticoccus mangrovi</name>
    <dbReference type="NCBI Taxonomy" id="2796142"/>
    <lineage>
        <taxon>Bacteria</taxon>
        <taxon>Pseudomonadati</taxon>
        <taxon>Pseudomonadota</taxon>
        <taxon>Alphaproteobacteria</taxon>
        <taxon>Hyphomicrobiales</taxon>
        <taxon>Amorphaceae</taxon>
        <taxon>Acuticoccus</taxon>
    </lineage>
</organism>
<protein>
    <submittedName>
        <fullName evidence="2">RidA family protein</fullName>
    </submittedName>
</protein>
<evidence type="ECO:0000313" key="2">
    <source>
        <dbReference type="EMBL" id="MBJ3778263.1"/>
    </source>
</evidence>
<dbReference type="Gene3D" id="3.30.1330.40">
    <property type="entry name" value="RutC-like"/>
    <property type="match status" value="1"/>
</dbReference>
<evidence type="ECO:0000313" key="3">
    <source>
        <dbReference type="Proteomes" id="UP000609531"/>
    </source>
</evidence>
<proteinExistence type="predicted"/>
<dbReference type="InterPro" id="IPR035959">
    <property type="entry name" value="RutC-like_sf"/>
</dbReference>
<dbReference type="Pfam" id="PF14588">
    <property type="entry name" value="YjgF_endoribonc"/>
    <property type="match status" value="1"/>
</dbReference>
<dbReference type="CDD" id="cd02199">
    <property type="entry name" value="YjgF_YER057c_UK114_like_1"/>
    <property type="match status" value="1"/>
</dbReference>
<dbReference type="AlphaFoldDB" id="A0A934IKN7"/>
<dbReference type="RefSeq" id="WP_198884170.1">
    <property type="nucleotide sequence ID" value="NZ_JAEKJA010000025.1"/>
</dbReference>
<dbReference type="InterPro" id="IPR013813">
    <property type="entry name" value="Endoribo_LPSP/chorism_mut-like"/>
</dbReference>
<dbReference type="EMBL" id="JAEKJA010000025">
    <property type="protein sequence ID" value="MBJ3778263.1"/>
    <property type="molecule type" value="Genomic_DNA"/>
</dbReference>
<reference evidence="2" key="1">
    <citation type="submission" date="2020-12" db="EMBL/GenBank/DDBJ databases">
        <title>Bacterial taxonomy.</title>
        <authorList>
            <person name="Pan X."/>
        </authorList>
    </citation>
    <scope>NUCLEOTIDE SEQUENCE</scope>
    <source>
        <strain evidence="2">B2012</strain>
    </source>
</reference>
<accession>A0A934IKN7</accession>
<feature type="domain" description="Endoribonuclease L-PSP/chorismate mutase-like" evidence="1">
    <location>
        <begin position="12"/>
        <end position="145"/>
    </location>
</feature>
<evidence type="ECO:0000259" key="1">
    <source>
        <dbReference type="Pfam" id="PF14588"/>
    </source>
</evidence>